<proteinExistence type="predicted"/>
<dbReference type="AlphaFoldDB" id="A8NNB1"/>
<dbReference type="KEGG" id="cci:CC1G_06491"/>
<dbReference type="Proteomes" id="UP000001861">
    <property type="component" value="Unassembled WGS sequence"/>
</dbReference>
<gene>
    <name evidence="1" type="ORF">CC1G_06491</name>
</gene>
<comment type="caution">
    <text evidence="1">The sequence shown here is derived from an EMBL/GenBank/DDBJ whole genome shotgun (WGS) entry which is preliminary data.</text>
</comment>
<dbReference type="VEuPathDB" id="FungiDB:CC1G_06491"/>
<name>A8NNB1_COPC7</name>
<dbReference type="GeneID" id="6011614"/>
<dbReference type="EMBL" id="AACS02000012">
    <property type="protein sequence ID" value="EAU86730.2"/>
    <property type="molecule type" value="Genomic_DNA"/>
</dbReference>
<evidence type="ECO:0000313" key="1">
    <source>
        <dbReference type="EMBL" id="EAU86730.2"/>
    </source>
</evidence>
<protein>
    <submittedName>
        <fullName evidence="1">Uncharacterized protein</fullName>
    </submittedName>
</protein>
<dbReference type="RefSeq" id="XP_001835088.2">
    <property type="nucleotide sequence ID" value="XM_001835036.2"/>
</dbReference>
<dbReference type="InParanoid" id="A8NNB1"/>
<evidence type="ECO:0000313" key="2">
    <source>
        <dbReference type="Proteomes" id="UP000001861"/>
    </source>
</evidence>
<reference evidence="1 2" key="1">
    <citation type="journal article" date="2010" name="Proc. Natl. Acad. Sci. U.S.A.">
        <title>Insights into evolution of multicellular fungi from the assembled chromosomes of the mushroom Coprinopsis cinerea (Coprinus cinereus).</title>
        <authorList>
            <person name="Stajich J.E."/>
            <person name="Wilke S.K."/>
            <person name="Ahren D."/>
            <person name="Au C.H."/>
            <person name="Birren B.W."/>
            <person name="Borodovsky M."/>
            <person name="Burns C."/>
            <person name="Canback B."/>
            <person name="Casselton L.A."/>
            <person name="Cheng C.K."/>
            <person name="Deng J."/>
            <person name="Dietrich F.S."/>
            <person name="Fargo D.C."/>
            <person name="Farman M.L."/>
            <person name="Gathman A.C."/>
            <person name="Goldberg J."/>
            <person name="Guigo R."/>
            <person name="Hoegger P.J."/>
            <person name="Hooker J.B."/>
            <person name="Huggins A."/>
            <person name="James T.Y."/>
            <person name="Kamada T."/>
            <person name="Kilaru S."/>
            <person name="Kodira C."/>
            <person name="Kues U."/>
            <person name="Kupfer D."/>
            <person name="Kwan H.S."/>
            <person name="Lomsadze A."/>
            <person name="Li W."/>
            <person name="Lilly W.W."/>
            <person name="Ma L.J."/>
            <person name="Mackey A.J."/>
            <person name="Manning G."/>
            <person name="Martin F."/>
            <person name="Muraguchi H."/>
            <person name="Natvig D.O."/>
            <person name="Palmerini H."/>
            <person name="Ramesh M.A."/>
            <person name="Rehmeyer C.J."/>
            <person name="Roe B.A."/>
            <person name="Shenoy N."/>
            <person name="Stanke M."/>
            <person name="Ter-Hovhannisyan V."/>
            <person name="Tunlid A."/>
            <person name="Velagapudi R."/>
            <person name="Vision T.J."/>
            <person name="Zeng Q."/>
            <person name="Zolan M.E."/>
            <person name="Pukkila P.J."/>
        </authorList>
    </citation>
    <scope>NUCLEOTIDE SEQUENCE [LARGE SCALE GENOMIC DNA]</scope>
    <source>
        <strain evidence="2">Okayama-7 / 130 / ATCC MYA-4618 / FGSC 9003</strain>
    </source>
</reference>
<accession>A8NNB1</accession>
<organism evidence="1 2">
    <name type="scientific">Coprinopsis cinerea (strain Okayama-7 / 130 / ATCC MYA-4618 / FGSC 9003)</name>
    <name type="common">Inky cap fungus</name>
    <name type="synonym">Hormographiella aspergillata</name>
    <dbReference type="NCBI Taxonomy" id="240176"/>
    <lineage>
        <taxon>Eukaryota</taxon>
        <taxon>Fungi</taxon>
        <taxon>Dikarya</taxon>
        <taxon>Basidiomycota</taxon>
        <taxon>Agaricomycotina</taxon>
        <taxon>Agaricomycetes</taxon>
        <taxon>Agaricomycetidae</taxon>
        <taxon>Agaricales</taxon>
        <taxon>Agaricineae</taxon>
        <taxon>Psathyrellaceae</taxon>
        <taxon>Coprinopsis</taxon>
    </lineage>
</organism>
<sequence length="127" mass="13790">MPVTRNVPGRPNYPLNWRKVAPSSTVTEKKVVRFLTPVPGQDKEAAGSSSAIKTPICPENKRCHADSKRASEAKVPPPVVFTNVVQPGDEPLNWGDLGKLLSFAVDPAALQGFQLEDTASDLPYQPR</sequence>
<keyword evidence="2" id="KW-1185">Reference proteome</keyword>
<dbReference type="HOGENOM" id="CLU_1970452_0_0_1"/>